<dbReference type="EMBL" id="SSMQ01000028">
    <property type="protein sequence ID" value="TKD03526.1"/>
    <property type="molecule type" value="Genomic_DNA"/>
</dbReference>
<accession>A0A4U1J809</accession>
<dbReference type="OrthoDB" id="33861at2"/>
<evidence type="ECO:0000256" key="4">
    <source>
        <dbReference type="ARBA" id="ARBA00023277"/>
    </source>
</evidence>
<gene>
    <name evidence="10" type="ORF">E8A74_25330</name>
</gene>
<protein>
    <submittedName>
        <fullName evidence="10">Endoglucanase</fullName>
    </submittedName>
</protein>
<evidence type="ECO:0000256" key="5">
    <source>
        <dbReference type="ARBA" id="ARBA00023295"/>
    </source>
</evidence>
<dbReference type="Proteomes" id="UP000309215">
    <property type="component" value="Unassembled WGS sequence"/>
</dbReference>
<feature type="region of interest" description="Disordered" evidence="8">
    <location>
        <begin position="48"/>
        <end position="88"/>
    </location>
</feature>
<dbReference type="GO" id="GO:0008810">
    <property type="term" value="F:cellulase activity"/>
    <property type="evidence" value="ECO:0007669"/>
    <property type="project" value="InterPro"/>
</dbReference>
<dbReference type="Gene3D" id="2.170.160.10">
    <property type="entry name" value="Endo-1,4-beta-glucanase f. Domain 2"/>
    <property type="match status" value="1"/>
</dbReference>
<keyword evidence="4" id="KW-0119">Carbohydrate metabolism</keyword>
<evidence type="ECO:0000256" key="2">
    <source>
        <dbReference type="ARBA" id="ARBA00022801"/>
    </source>
</evidence>
<keyword evidence="1 9" id="KW-0732">Signal</keyword>
<reference evidence="10 11" key="1">
    <citation type="submission" date="2019-04" db="EMBL/GenBank/DDBJ databases">
        <authorList>
            <person name="Li Y."/>
            <person name="Wang J."/>
        </authorList>
    </citation>
    <scope>NUCLEOTIDE SEQUENCE [LARGE SCALE GENOMIC DNA]</scope>
    <source>
        <strain evidence="10 11">DSM 14668</strain>
    </source>
</reference>
<evidence type="ECO:0000256" key="8">
    <source>
        <dbReference type="SAM" id="MobiDB-lite"/>
    </source>
</evidence>
<dbReference type="AlphaFoldDB" id="A0A4U1J809"/>
<dbReference type="InterPro" id="IPR000556">
    <property type="entry name" value="Glyco_hydro_48F"/>
</dbReference>
<feature type="chain" id="PRO_5020270236" evidence="9">
    <location>
        <begin position="37"/>
        <end position="722"/>
    </location>
</feature>
<name>A0A4U1J809_9BACT</name>
<keyword evidence="11" id="KW-1185">Reference proteome</keyword>
<dbReference type="Gene3D" id="1.50.10.10">
    <property type="match status" value="1"/>
</dbReference>
<dbReference type="InterPro" id="IPR027390">
    <property type="entry name" value="Endoglucanase_F_dom3"/>
</dbReference>
<dbReference type="InterPro" id="IPR023309">
    <property type="entry name" value="Endo-1-4-beta-glucanase_dom2"/>
</dbReference>
<feature type="active site" description="Nucleophile" evidence="7">
    <location>
        <position position="311"/>
    </location>
</feature>
<evidence type="ECO:0000256" key="9">
    <source>
        <dbReference type="SAM" id="SignalP"/>
    </source>
</evidence>
<keyword evidence="2" id="KW-0378">Hydrolase</keyword>
<evidence type="ECO:0000256" key="7">
    <source>
        <dbReference type="PIRSR" id="PIRSR600556-1"/>
    </source>
</evidence>
<feature type="compositionally biased region" description="Pro residues" evidence="8">
    <location>
        <begin position="74"/>
        <end position="85"/>
    </location>
</feature>
<dbReference type="Pfam" id="PF02011">
    <property type="entry name" value="Glyco_hydro_48"/>
    <property type="match status" value="1"/>
</dbReference>
<evidence type="ECO:0000313" key="10">
    <source>
        <dbReference type="EMBL" id="TKD03526.1"/>
    </source>
</evidence>
<dbReference type="PRINTS" id="PR00844">
    <property type="entry name" value="GLHYDRLASE48"/>
</dbReference>
<dbReference type="GO" id="GO:0030245">
    <property type="term" value="P:cellulose catabolic process"/>
    <property type="evidence" value="ECO:0007669"/>
    <property type="project" value="UniProtKB-KW"/>
</dbReference>
<evidence type="ECO:0000256" key="3">
    <source>
        <dbReference type="ARBA" id="ARBA00023001"/>
    </source>
</evidence>
<sequence length="722" mass="79453">MKFGSTMFRSLAARAARTQKFASTLVLGPAALLVMAACVPIEPTGTGAVSPGGPTGPAGAAGQPAVAAQDEVKPPPAPPAAPEPPVKNTGNVYTDHFLELWTDIHKLSNGYFSPEGIPYHAVETLLVEAPDQGHETTSEAYSYWMWLEAMYGRVTKDWSHLDRAWANAEYYIIPSLADQPTIKGYSPRKAATYAPEGDLPQDYPVALDSRIPIGVDPIGEELKTTYGPAPIYGMHWLLDVDNFYGFGKRGDGKSRGAYINTFQRGPEESVWEAIPQPSWDAFVGGGPNGFLDIFQKGTGFAKQWKYTNAPDADARAVQAMYWAKKWADEQGGNTSVDANTEKAAKMGDYLRYSLFDKYFKVIPCKSPSCAAASDYSSAHYLLSWYYAWGGAAPGSGGWSWRIGSSHNHSGYQNPLAAHVLAQFAPLRPKSPKAAGDWATSARRQIEFYRWLQSAEGGIAGGATNSWKGRYDAPPADAKTFYGMAYQSAPVFSDPPSNDWFGFQVWSVQRVAEYYYVTGDAGAKVILDKWVAWVKANTKLKPDGTYEIPSSLQWTGQPSLDWNDQTQNFNGSDKTFNAGLHVKVTSTTPDVGTTAGLVHTLTFYAAKANDKDTQKLAKELLDRMWAKFRDPKGLSNIETRKDYKRFNDALHLPTGWKGKMPNGDVIENGSTFASIRSKYKQDPDWAKVEAYLKGGPAPTFTYHRFWAQTHIALAYATYGWLFP</sequence>
<dbReference type="InterPro" id="IPR012341">
    <property type="entry name" value="6hp_glycosidase-like_sf"/>
</dbReference>
<proteinExistence type="predicted"/>
<feature type="signal peptide" evidence="9">
    <location>
        <begin position="1"/>
        <end position="36"/>
    </location>
</feature>
<keyword evidence="3" id="KW-0136">Cellulose degradation</keyword>
<comment type="caution">
    <text evidence="10">The sequence shown here is derived from an EMBL/GenBank/DDBJ whole genome shotgun (WGS) entry which is preliminary data.</text>
</comment>
<dbReference type="InterPro" id="IPR008928">
    <property type="entry name" value="6-hairpin_glycosidase_sf"/>
</dbReference>
<feature type="compositionally biased region" description="Low complexity" evidence="8">
    <location>
        <begin position="48"/>
        <end position="69"/>
    </location>
</feature>
<evidence type="ECO:0000256" key="1">
    <source>
        <dbReference type="ARBA" id="ARBA00022729"/>
    </source>
</evidence>
<evidence type="ECO:0000313" key="11">
    <source>
        <dbReference type="Proteomes" id="UP000309215"/>
    </source>
</evidence>
<keyword evidence="6" id="KW-0624">Polysaccharide degradation</keyword>
<dbReference type="SUPFAM" id="SSF48208">
    <property type="entry name" value="Six-hairpin glycosidases"/>
    <property type="match status" value="1"/>
</dbReference>
<feature type="active site" description="Proton donor" evidence="7">
    <location>
        <position position="139"/>
    </location>
</feature>
<keyword evidence="5" id="KW-0326">Glycosidase</keyword>
<dbReference type="Gene3D" id="4.10.870.10">
    <property type="entry name" value="Endo-1,4-beta-glucanase f. Domain 3"/>
    <property type="match status" value="1"/>
</dbReference>
<organism evidence="10 11">
    <name type="scientific">Polyangium fumosum</name>
    <dbReference type="NCBI Taxonomy" id="889272"/>
    <lineage>
        <taxon>Bacteria</taxon>
        <taxon>Pseudomonadati</taxon>
        <taxon>Myxococcota</taxon>
        <taxon>Polyangia</taxon>
        <taxon>Polyangiales</taxon>
        <taxon>Polyangiaceae</taxon>
        <taxon>Polyangium</taxon>
    </lineage>
</organism>
<evidence type="ECO:0000256" key="6">
    <source>
        <dbReference type="ARBA" id="ARBA00023326"/>
    </source>
</evidence>